<keyword evidence="8 9" id="KW-0647">Proteasome</keyword>
<dbReference type="AlphaFoldDB" id="A0A5A9NK19"/>
<evidence type="ECO:0000256" key="6">
    <source>
        <dbReference type="PROSITE-ProRule" id="PRU00282"/>
    </source>
</evidence>
<dbReference type="GO" id="GO:0043248">
    <property type="term" value="P:proteasome assembly"/>
    <property type="evidence" value="ECO:0007669"/>
    <property type="project" value="UniProtKB-UniRule"/>
</dbReference>
<keyword evidence="3 6" id="KW-0812">Transmembrane</keyword>
<keyword evidence="8" id="KW-0539">Nucleus</keyword>
<dbReference type="GO" id="GO:0006406">
    <property type="term" value="P:mRNA export from nucleus"/>
    <property type="evidence" value="ECO:0007669"/>
    <property type="project" value="UniProtKB-UniRule"/>
</dbReference>
<dbReference type="SUPFAM" id="SSF103506">
    <property type="entry name" value="Mitochondrial carrier"/>
    <property type="match status" value="1"/>
</dbReference>
<keyword evidence="7" id="KW-0813">Transport</keyword>
<evidence type="ECO:0000313" key="10">
    <source>
        <dbReference type="Proteomes" id="UP000324632"/>
    </source>
</evidence>
<name>A0A5A9NK19_9TELE</name>
<accession>A0A5A9NK19</accession>
<evidence type="ECO:0000256" key="5">
    <source>
        <dbReference type="ARBA" id="ARBA00034491"/>
    </source>
</evidence>
<comment type="function">
    <text evidence="8">Component of the 26S proteasome, a multiprotein complex involved in the ATP-dependent degradation of ubiquitinated proteins.</text>
</comment>
<evidence type="ECO:0000256" key="7">
    <source>
        <dbReference type="RuleBase" id="RU000488"/>
    </source>
</evidence>
<dbReference type="InterPro" id="IPR023395">
    <property type="entry name" value="MCP_dom_sf"/>
</dbReference>
<dbReference type="InterPro" id="IPR007834">
    <property type="entry name" value="DSS1_SEM1"/>
</dbReference>
<dbReference type="GO" id="GO:0005634">
    <property type="term" value="C:nucleus"/>
    <property type="evidence" value="ECO:0007669"/>
    <property type="project" value="UniProtKB-SubCell"/>
</dbReference>
<protein>
    <recommendedName>
        <fullName evidence="8">26S proteasome complex subunit SEM1</fullName>
    </recommendedName>
</protein>
<dbReference type="EMBL" id="SOYY01000016">
    <property type="protein sequence ID" value="KAA0710402.1"/>
    <property type="molecule type" value="Genomic_DNA"/>
</dbReference>
<comment type="caution">
    <text evidence="9">The sequence shown here is derived from an EMBL/GenBank/DDBJ whole genome shotgun (WGS) entry which is preliminary data.</text>
</comment>
<comment type="subcellular location">
    <subcellularLocation>
        <location evidence="1">Membrane</location>
        <topology evidence="1">Multi-pass membrane protein</topology>
    </subcellularLocation>
    <subcellularLocation>
        <location evidence="8">Nucleus</location>
    </subcellularLocation>
</comment>
<evidence type="ECO:0000256" key="2">
    <source>
        <dbReference type="ARBA" id="ARBA00006375"/>
    </source>
</evidence>
<feature type="repeat" description="Solcar" evidence="6">
    <location>
        <begin position="406"/>
        <end position="464"/>
    </location>
</feature>
<dbReference type="Proteomes" id="UP000324632">
    <property type="component" value="Chromosome 16"/>
</dbReference>
<dbReference type="SMART" id="SM01385">
    <property type="entry name" value="DSS1_SEM1"/>
    <property type="match status" value="1"/>
</dbReference>
<keyword evidence="4 6" id="KW-0472">Membrane</keyword>
<evidence type="ECO:0000256" key="8">
    <source>
        <dbReference type="RuleBase" id="RU369057"/>
    </source>
</evidence>
<evidence type="ECO:0000256" key="4">
    <source>
        <dbReference type="ARBA" id="ARBA00023136"/>
    </source>
</evidence>
<dbReference type="PANTHER" id="PTHR16771">
    <property type="entry name" value="26 PROTEASOME COMPLEX SUBUNIT DSS1"/>
    <property type="match status" value="1"/>
</dbReference>
<reference evidence="9 10" key="1">
    <citation type="journal article" date="2019" name="Mol. Ecol. Resour.">
        <title>Chromosome-level genome assembly of Triplophysa tibetana, a fish adapted to the harsh high-altitude environment of the Tibetan Plateau.</title>
        <authorList>
            <person name="Yang X."/>
            <person name="Liu H."/>
            <person name="Ma Z."/>
            <person name="Zou Y."/>
            <person name="Zou M."/>
            <person name="Mao Y."/>
            <person name="Li X."/>
            <person name="Wang H."/>
            <person name="Chen T."/>
            <person name="Wang W."/>
            <person name="Yang R."/>
        </authorList>
    </citation>
    <scope>NUCLEOTIDE SEQUENCE [LARGE SCALE GENOMIC DNA]</scope>
    <source>
        <strain evidence="9">TTIB1903HZAU</strain>
        <tissue evidence="9">Muscle</tissue>
    </source>
</reference>
<comment type="similarity">
    <text evidence="5 8">Belongs to the DSS1/SEM1 family.</text>
</comment>
<dbReference type="PROSITE" id="PS50920">
    <property type="entry name" value="SOLCAR"/>
    <property type="match status" value="1"/>
</dbReference>
<sequence>MSEKKQTVDLGLLEEDDEFEEFPAEDWTGCDEDEDAHVWEDNWDDDNVEDDFSNQLRTLLNVAGETEAWIIELLCRVTYPLIEGSRVCGISLFGVSLFEYKHRQAEEIGNEERDSAVSRTAFKTVTLVDKTVSTTQVKDKLPVCKIMMSSYKCLCVRLPVLPAARGNTSHQVSFSYFNGLNSLLNNMELIRKIYTTLAGNRRYVEVTKGLIGLSIDIVIKKINVQSAKPAYRFTHGSLAGASVTRSNRKDRARRRRVANLFGETRFNASAAALDAVTVSSTTNPRPCSKMKSCGTHTCARLIIFTHTPINPPVKIKHVDCPAPLRDVPFSAIYFPCNAHTEAVMSDEEGRAGAGRALAELIFISNPMAVLDLRLLDVNFSMMGDGKAIRCRRELGIPVFPNILYLSDGLKHGLTACMPAASLVTPADVIMTRLQVAAPCRPDHEHNGLIDCFWKILLEKGPRAF</sequence>
<gene>
    <name evidence="9" type="ORF">E1301_Tti012501</name>
</gene>
<evidence type="ECO:0000256" key="1">
    <source>
        <dbReference type="ARBA" id="ARBA00004141"/>
    </source>
</evidence>
<comment type="similarity">
    <text evidence="2 7">Belongs to the mitochondrial carrier (TC 2.A.29) family.</text>
</comment>
<dbReference type="CDD" id="cd13768">
    <property type="entry name" value="DSS1_Sem1"/>
    <property type="match status" value="1"/>
</dbReference>
<proteinExistence type="inferred from homology"/>
<dbReference type="GO" id="GO:0000724">
    <property type="term" value="P:double-strand break repair via homologous recombination"/>
    <property type="evidence" value="ECO:0007669"/>
    <property type="project" value="TreeGrafter"/>
</dbReference>
<dbReference type="Pfam" id="PF00153">
    <property type="entry name" value="Mito_carr"/>
    <property type="match status" value="1"/>
</dbReference>
<organism evidence="9 10">
    <name type="scientific">Triplophysa tibetana</name>
    <dbReference type="NCBI Taxonomy" id="1572043"/>
    <lineage>
        <taxon>Eukaryota</taxon>
        <taxon>Metazoa</taxon>
        <taxon>Chordata</taxon>
        <taxon>Craniata</taxon>
        <taxon>Vertebrata</taxon>
        <taxon>Euteleostomi</taxon>
        <taxon>Actinopterygii</taxon>
        <taxon>Neopterygii</taxon>
        <taxon>Teleostei</taxon>
        <taxon>Ostariophysi</taxon>
        <taxon>Cypriniformes</taxon>
        <taxon>Nemacheilidae</taxon>
        <taxon>Triplophysa</taxon>
    </lineage>
</organism>
<dbReference type="InterPro" id="IPR018108">
    <property type="entry name" value="MCP_transmembrane"/>
</dbReference>
<dbReference type="PANTHER" id="PTHR16771:SF0">
    <property type="entry name" value="26S PROTEASOME COMPLEX SUBUNIT SEM1"/>
    <property type="match status" value="1"/>
</dbReference>
<keyword evidence="10" id="KW-1185">Reference proteome</keyword>
<evidence type="ECO:0000256" key="3">
    <source>
        <dbReference type="ARBA" id="ARBA00022692"/>
    </source>
</evidence>
<dbReference type="GO" id="GO:0008541">
    <property type="term" value="C:proteasome regulatory particle, lid subcomplex"/>
    <property type="evidence" value="ECO:0007669"/>
    <property type="project" value="UniProtKB-UniRule"/>
</dbReference>
<evidence type="ECO:0000313" key="9">
    <source>
        <dbReference type="EMBL" id="KAA0710402.1"/>
    </source>
</evidence>
<dbReference type="Pfam" id="PF05160">
    <property type="entry name" value="DSS1_SEM1"/>
    <property type="match status" value="1"/>
</dbReference>
<dbReference type="GO" id="GO:0016020">
    <property type="term" value="C:membrane"/>
    <property type="evidence" value="ECO:0007669"/>
    <property type="project" value="UniProtKB-SubCell"/>
</dbReference>
<dbReference type="Gene3D" id="1.50.40.10">
    <property type="entry name" value="Mitochondrial carrier domain"/>
    <property type="match status" value="1"/>
</dbReference>